<evidence type="ECO:0000313" key="2">
    <source>
        <dbReference type="Proteomes" id="UP000765509"/>
    </source>
</evidence>
<comment type="caution">
    <text evidence="1">The sequence shown here is derived from an EMBL/GenBank/DDBJ whole genome shotgun (WGS) entry which is preliminary data.</text>
</comment>
<dbReference type="AlphaFoldDB" id="A0A9Q3L8R2"/>
<evidence type="ECO:0000313" key="1">
    <source>
        <dbReference type="EMBL" id="MBW0593867.1"/>
    </source>
</evidence>
<dbReference type="Proteomes" id="UP000765509">
    <property type="component" value="Unassembled WGS sequence"/>
</dbReference>
<accession>A0A9Q3L8R2</accession>
<organism evidence="1 2">
    <name type="scientific">Austropuccinia psidii MF-1</name>
    <dbReference type="NCBI Taxonomy" id="1389203"/>
    <lineage>
        <taxon>Eukaryota</taxon>
        <taxon>Fungi</taxon>
        <taxon>Dikarya</taxon>
        <taxon>Basidiomycota</taxon>
        <taxon>Pucciniomycotina</taxon>
        <taxon>Pucciniomycetes</taxon>
        <taxon>Pucciniales</taxon>
        <taxon>Sphaerophragmiaceae</taxon>
        <taxon>Austropuccinia</taxon>
    </lineage>
</organism>
<reference evidence="1" key="1">
    <citation type="submission" date="2021-03" db="EMBL/GenBank/DDBJ databases">
        <title>Draft genome sequence of rust myrtle Austropuccinia psidii MF-1, a brazilian biotype.</title>
        <authorList>
            <person name="Quecine M.C."/>
            <person name="Pachon D.M.R."/>
            <person name="Bonatelli M.L."/>
            <person name="Correr F.H."/>
            <person name="Franceschini L.M."/>
            <person name="Leite T.F."/>
            <person name="Margarido G.R.A."/>
            <person name="Almeida C.A."/>
            <person name="Ferrarezi J.A."/>
            <person name="Labate C.A."/>
        </authorList>
    </citation>
    <scope>NUCLEOTIDE SEQUENCE</scope>
    <source>
        <strain evidence="1">MF-1</strain>
    </source>
</reference>
<gene>
    <name evidence="1" type="ORF">O181_133582</name>
</gene>
<proteinExistence type="predicted"/>
<dbReference type="EMBL" id="AVOT02157055">
    <property type="protein sequence ID" value="MBW0593867.1"/>
    <property type="molecule type" value="Genomic_DNA"/>
</dbReference>
<protein>
    <submittedName>
        <fullName evidence="1">Uncharacterized protein</fullName>
    </submittedName>
</protein>
<sequence>MNLNPPSKLKTIFNKLKFSKTIKVNQEQKDLEPTVVQKDKEYYKGRRILAKAVEKMRGNKNEVIRFDFQCKGATPTILEDNAIPFNVDEVQPVSTKL</sequence>
<keyword evidence="2" id="KW-1185">Reference proteome</keyword>
<name>A0A9Q3L8R2_9BASI</name>